<reference evidence="2 3" key="1">
    <citation type="submission" date="2018-04" db="EMBL/GenBank/DDBJ databases">
        <title>WGS assembly of Panicum hallii var. hallii HAL2.</title>
        <authorList>
            <person name="Lovell J."/>
            <person name="Jenkins J."/>
            <person name="Lowry D."/>
            <person name="Mamidi S."/>
            <person name="Sreedasyam A."/>
            <person name="Weng X."/>
            <person name="Barry K."/>
            <person name="Bonette J."/>
            <person name="Campitelli B."/>
            <person name="Daum C."/>
            <person name="Gordon S."/>
            <person name="Gould B."/>
            <person name="Lipzen A."/>
            <person name="MacQueen A."/>
            <person name="Palacio-Mejia J."/>
            <person name="Plott C."/>
            <person name="Shakirov E."/>
            <person name="Shu S."/>
            <person name="Yoshinaga Y."/>
            <person name="Zane M."/>
            <person name="Rokhsar D."/>
            <person name="Grimwood J."/>
            <person name="Schmutz J."/>
            <person name="Juenger T."/>
        </authorList>
    </citation>
    <scope>NUCLEOTIDE SEQUENCE [LARGE SCALE GENOMIC DNA]</scope>
    <source>
        <strain evidence="3">cv. HAL2</strain>
    </source>
</reference>
<dbReference type="InterPro" id="IPR015791">
    <property type="entry name" value="Antimic/Inh_G_crystallin-like"/>
</dbReference>
<evidence type="ECO:0008006" key="4">
    <source>
        <dbReference type="Google" id="ProtNLM"/>
    </source>
</evidence>
<name>A0A2T7CZ30_9POAL</name>
<dbReference type="Pfam" id="PF09117">
    <property type="entry name" value="MiAMP1"/>
    <property type="match status" value="1"/>
</dbReference>
<protein>
    <recommendedName>
        <fullName evidence="4">Antimicrobial peptide 1</fullName>
    </recommendedName>
</protein>
<dbReference type="Gene3D" id="2.60.20.30">
    <property type="match status" value="1"/>
</dbReference>
<dbReference type="GO" id="GO:0006952">
    <property type="term" value="P:defense response"/>
    <property type="evidence" value="ECO:0007669"/>
    <property type="project" value="InterPro"/>
</dbReference>
<keyword evidence="3" id="KW-1185">Reference proteome</keyword>
<dbReference type="InterPro" id="IPR011024">
    <property type="entry name" value="G_crystallin-like"/>
</dbReference>
<dbReference type="SUPFAM" id="SSF49695">
    <property type="entry name" value="gamma-Crystallin-like"/>
    <property type="match status" value="1"/>
</dbReference>
<evidence type="ECO:0000313" key="2">
    <source>
        <dbReference type="EMBL" id="PUZ48595.1"/>
    </source>
</evidence>
<dbReference type="EMBL" id="CM009755">
    <property type="protein sequence ID" value="PUZ48595.1"/>
    <property type="molecule type" value="Genomic_DNA"/>
</dbReference>
<proteinExistence type="predicted"/>
<organism evidence="2 3">
    <name type="scientific">Panicum hallii var. hallii</name>
    <dbReference type="NCBI Taxonomy" id="1504633"/>
    <lineage>
        <taxon>Eukaryota</taxon>
        <taxon>Viridiplantae</taxon>
        <taxon>Streptophyta</taxon>
        <taxon>Embryophyta</taxon>
        <taxon>Tracheophyta</taxon>
        <taxon>Spermatophyta</taxon>
        <taxon>Magnoliopsida</taxon>
        <taxon>Liliopsida</taxon>
        <taxon>Poales</taxon>
        <taxon>Poaceae</taxon>
        <taxon>PACMAD clade</taxon>
        <taxon>Panicoideae</taxon>
        <taxon>Panicodae</taxon>
        <taxon>Paniceae</taxon>
        <taxon>Panicinae</taxon>
        <taxon>Panicum</taxon>
        <taxon>Panicum sect. Panicum</taxon>
    </lineage>
</organism>
<evidence type="ECO:0000313" key="3">
    <source>
        <dbReference type="Proteomes" id="UP000244336"/>
    </source>
</evidence>
<feature type="chain" id="PRO_5015463321" description="Antimicrobial peptide 1" evidence="1">
    <location>
        <begin position="32"/>
        <end position="120"/>
    </location>
</feature>
<dbReference type="OrthoDB" id="647809at2759"/>
<sequence>MAAKCGVKSAAAGAFFAILMAVAMAIGSADATSSLTSWAGPGCSGQTATAGSCGCSDLQFFGGQEFSYQGQMATLYTETGCAGTPYLVFEDTEACGDFGWRSINIEWTIFRLIIQMVYPD</sequence>
<dbReference type="AlphaFoldDB" id="A0A2T7CZ30"/>
<dbReference type="Gramene" id="PUZ48595">
    <property type="protein sequence ID" value="PUZ48595"/>
    <property type="gene ID" value="GQ55_7G257500"/>
</dbReference>
<gene>
    <name evidence="2" type="ORF">GQ55_7G257500</name>
</gene>
<accession>A0A2T7CZ30</accession>
<keyword evidence="1" id="KW-0732">Signal</keyword>
<feature type="signal peptide" evidence="1">
    <location>
        <begin position="1"/>
        <end position="31"/>
    </location>
</feature>
<dbReference type="Proteomes" id="UP000244336">
    <property type="component" value="Chromosome 7"/>
</dbReference>
<dbReference type="GO" id="GO:0045926">
    <property type="term" value="P:negative regulation of growth"/>
    <property type="evidence" value="ECO:0007669"/>
    <property type="project" value="InterPro"/>
</dbReference>
<evidence type="ECO:0000256" key="1">
    <source>
        <dbReference type="SAM" id="SignalP"/>
    </source>
</evidence>
<dbReference type="InterPro" id="IPR015201">
    <property type="entry name" value="Antimicrobial_MiAMP1"/>
</dbReference>